<feature type="compositionally biased region" description="Polar residues" evidence="1">
    <location>
        <begin position="451"/>
        <end position="467"/>
    </location>
</feature>
<protein>
    <recommendedName>
        <fullName evidence="5">Transmembrane protein</fullName>
    </recommendedName>
</protein>
<dbReference type="Proteomes" id="UP000807469">
    <property type="component" value="Unassembled WGS sequence"/>
</dbReference>
<keyword evidence="2" id="KW-0472">Membrane</keyword>
<evidence type="ECO:0000313" key="4">
    <source>
        <dbReference type="Proteomes" id="UP000807469"/>
    </source>
</evidence>
<keyword evidence="2" id="KW-1133">Transmembrane helix</keyword>
<evidence type="ECO:0000256" key="1">
    <source>
        <dbReference type="SAM" id="MobiDB-lite"/>
    </source>
</evidence>
<comment type="caution">
    <text evidence="3">The sequence shown here is derived from an EMBL/GenBank/DDBJ whole genome shotgun (WGS) entry which is preliminary data.</text>
</comment>
<evidence type="ECO:0000256" key="2">
    <source>
        <dbReference type="SAM" id="Phobius"/>
    </source>
</evidence>
<reference evidence="3" key="1">
    <citation type="submission" date="2020-11" db="EMBL/GenBank/DDBJ databases">
        <authorList>
            <consortium name="DOE Joint Genome Institute"/>
            <person name="Ahrendt S."/>
            <person name="Riley R."/>
            <person name="Andreopoulos W."/>
            <person name="Labutti K."/>
            <person name="Pangilinan J."/>
            <person name="Ruiz-Duenas F.J."/>
            <person name="Barrasa J.M."/>
            <person name="Sanchez-Garcia M."/>
            <person name="Camarero S."/>
            <person name="Miyauchi S."/>
            <person name="Serrano A."/>
            <person name="Linde D."/>
            <person name="Babiker R."/>
            <person name="Drula E."/>
            <person name="Ayuso-Fernandez I."/>
            <person name="Pacheco R."/>
            <person name="Padilla G."/>
            <person name="Ferreira P."/>
            <person name="Barriuso J."/>
            <person name="Kellner H."/>
            <person name="Castanera R."/>
            <person name="Alfaro M."/>
            <person name="Ramirez L."/>
            <person name="Pisabarro A.G."/>
            <person name="Kuo A."/>
            <person name="Tritt A."/>
            <person name="Lipzen A."/>
            <person name="He G."/>
            <person name="Yan M."/>
            <person name="Ng V."/>
            <person name="Cullen D."/>
            <person name="Martin F."/>
            <person name="Rosso M.-N."/>
            <person name="Henrissat B."/>
            <person name="Hibbett D."/>
            <person name="Martinez A.T."/>
            <person name="Grigoriev I.V."/>
        </authorList>
    </citation>
    <scope>NUCLEOTIDE SEQUENCE</scope>
    <source>
        <strain evidence="3">CIRM-BRFM 674</strain>
    </source>
</reference>
<keyword evidence="4" id="KW-1185">Reference proteome</keyword>
<name>A0A9P5YSY7_9AGAR</name>
<feature type="compositionally biased region" description="Polar residues" evidence="1">
    <location>
        <begin position="380"/>
        <end position="397"/>
    </location>
</feature>
<accession>A0A9P5YSY7</accession>
<evidence type="ECO:0008006" key="5">
    <source>
        <dbReference type="Google" id="ProtNLM"/>
    </source>
</evidence>
<sequence length="502" mass="52976">MASKQLRVILDDNAGNIVYGGGQWTLSTLVQWYQGTSNYPAFAQVGDGFGSMSMSFQGTSIAFIGNTPPQGLSQSGTVSIDGGAVTAFSYGSTKPPAYIQWYQSPTLSDANHTITVDRLDGTALDMVLITVGPNTPLAGNKVFIDNNDPALQYSGSWAESTDGFNAGSLPDGVPIGGSTQRTTTVGDAMTFQFTGTSVSVYGIFSWANIGSISVTYTLDGVDAAQSYPVTSSSPQHVSGDGEASNFLFYSNDNLSSSAHTLILKITDIENQIFALDYVVYSPSFSSFATMPNLTSVSTTTTSTFPNSGSVTTPTFSGITTTTTQASSSQTANMNTKSSPIGAIIGGVVGGLVVLVFGVFIFFCVRRRQSKGGVHLHPSVEQRQVPNTETTLPPQMTAFSPGRPSFGHSATSTDATPFPATTTSMPGFASISDLKRDRFENDNLRQGMSPFSIDTRSHTTSLDNSQPTDALEYMGSDSVPPAYDAISTNRSSLSPVRRATGDR</sequence>
<keyword evidence="2" id="KW-0812">Transmembrane</keyword>
<dbReference type="Gene3D" id="2.60.120.260">
    <property type="entry name" value="Galactose-binding domain-like"/>
    <property type="match status" value="2"/>
</dbReference>
<feature type="transmembrane region" description="Helical" evidence="2">
    <location>
        <begin position="340"/>
        <end position="364"/>
    </location>
</feature>
<feature type="region of interest" description="Disordered" evidence="1">
    <location>
        <begin position="372"/>
        <end position="426"/>
    </location>
</feature>
<dbReference type="OrthoDB" id="2756615at2759"/>
<evidence type="ECO:0000313" key="3">
    <source>
        <dbReference type="EMBL" id="KAF9474029.1"/>
    </source>
</evidence>
<dbReference type="Gene3D" id="1.20.5.100">
    <property type="entry name" value="Cytochrome c1, transmembrane anchor, C-terminal"/>
    <property type="match status" value="1"/>
</dbReference>
<organism evidence="3 4">
    <name type="scientific">Pholiota conissans</name>
    <dbReference type="NCBI Taxonomy" id="109636"/>
    <lineage>
        <taxon>Eukaryota</taxon>
        <taxon>Fungi</taxon>
        <taxon>Dikarya</taxon>
        <taxon>Basidiomycota</taxon>
        <taxon>Agaricomycotina</taxon>
        <taxon>Agaricomycetes</taxon>
        <taxon>Agaricomycetidae</taxon>
        <taxon>Agaricales</taxon>
        <taxon>Agaricineae</taxon>
        <taxon>Strophariaceae</taxon>
        <taxon>Pholiota</taxon>
    </lineage>
</organism>
<gene>
    <name evidence="3" type="ORF">BDN70DRAFT_936975</name>
</gene>
<dbReference type="EMBL" id="MU155401">
    <property type="protein sequence ID" value="KAF9474029.1"/>
    <property type="molecule type" value="Genomic_DNA"/>
</dbReference>
<feature type="compositionally biased region" description="Polar residues" evidence="1">
    <location>
        <begin position="407"/>
        <end position="424"/>
    </location>
</feature>
<feature type="region of interest" description="Disordered" evidence="1">
    <location>
        <begin position="443"/>
        <end position="502"/>
    </location>
</feature>
<dbReference type="AlphaFoldDB" id="A0A9P5YSY7"/>
<proteinExistence type="predicted"/>